<organism evidence="1">
    <name type="scientific">Arthrobacter saudimassiliensis</name>
    <dbReference type="NCBI Taxonomy" id="1461584"/>
    <lineage>
        <taxon>Bacteria</taxon>
        <taxon>Bacillati</taxon>
        <taxon>Actinomycetota</taxon>
        <taxon>Actinomycetes</taxon>
        <taxon>Micrococcales</taxon>
        <taxon>Micrococcaceae</taxon>
        <taxon>Arthrobacter</taxon>
    </lineage>
</organism>
<dbReference type="PATRIC" id="fig|1461584.3.peg.923"/>
<dbReference type="Gene3D" id="6.10.250.660">
    <property type="match status" value="2"/>
</dbReference>
<proteinExistence type="predicted"/>
<dbReference type="InterPro" id="IPR019933">
    <property type="entry name" value="DivIVA_domain"/>
</dbReference>
<dbReference type="EMBL" id="LN483070">
    <property type="protein sequence ID" value="CEA07611.1"/>
    <property type="molecule type" value="Genomic_DNA"/>
</dbReference>
<dbReference type="InterPro" id="IPR019932">
    <property type="entry name" value="CHP03543"/>
</dbReference>
<sequence length="192" mass="22101">MDDVRQASAPFQRVGRREYGYNIRQVDEFLTKARDFYNSQGKGAKPITSRQVRAMAFDPAKGGYEAQAVDAALDRLEDVFAQRERDELIREKGEDAWLMLIGRTSAVLRGRLHREPGERFRRPSKRRVPSYNVEDVDALCNELLGYFEHDKPLSVDVVRRAVFREARGDEGYEETQVDAFLDRVVELMAAID</sequence>
<dbReference type="NCBIfam" id="TIGR03544">
    <property type="entry name" value="DivI1A_domain"/>
    <property type="match status" value="2"/>
</dbReference>
<evidence type="ECO:0000313" key="1">
    <source>
        <dbReference type="EMBL" id="CEA07611.1"/>
    </source>
</evidence>
<dbReference type="AlphaFoldDB" id="A0A078MS00"/>
<protein>
    <submittedName>
        <fullName evidence="1">DivIVA protein</fullName>
    </submittedName>
</protein>
<dbReference type="NCBIfam" id="TIGR03543">
    <property type="entry name" value="divI1A_rptt_fam"/>
    <property type="match status" value="1"/>
</dbReference>
<accession>A0A078MS00</accession>
<reference evidence="1" key="1">
    <citation type="submission" date="2014-07" db="EMBL/GenBank/DDBJ databases">
        <authorList>
            <person name="Urmite Genomes Urmite Genomes"/>
        </authorList>
    </citation>
    <scope>NUCLEOTIDE SEQUENCE</scope>
    <source>
        <strain evidence="1">11W110_air</strain>
    </source>
</reference>
<gene>
    <name evidence="1" type="ORF">BN1051_00931</name>
</gene>
<name>A0A078MS00_9MICC</name>